<dbReference type="EMBL" id="QLTW01000049">
    <property type="protein sequence ID" value="MBT9145105.1"/>
    <property type="molecule type" value="Genomic_DNA"/>
</dbReference>
<evidence type="ECO:0000256" key="5">
    <source>
        <dbReference type="ARBA" id="ARBA00023098"/>
    </source>
</evidence>
<keyword evidence="6 7" id="KW-0275">Fatty acid biosynthesis</keyword>
<comment type="PTM">
    <text evidence="9">4'-phosphopantetheine is transferred from CoA to a specific serine of apo-ACP by acpS.</text>
</comment>
<evidence type="ECO:0000313" key="11">
    <source>
        <dbReference type="EMBL" id="MBT9145105.1"/>
    </source>
</evidence>
<comment type="function">
    <text evidence="7 9">Carrier of the growing fatty acid chain in fatty acid biosynthesis.</text>
</comment>
<dbReference type="Pfam" id="PF00550">
    <property type="entry name" value="PP-binding"/>
    <property type="match status" value="1"/>
</dbReference>
<comment type="subcellular location">
    <subcellularLocation>
        <location evidence="7">Cytoplasm</location>
    </subcellularLocation>
</comment>
<evidence type="ECO:0000256" key="8">
    <source>
        <dbReference type="NCBIfam" id="TIGR00517"/>
    </source>
</evidence>
<dbReference type="GO" id="GO:0005829">
    <property type="term" value="C:cytosol"/>
    <property type="evidence" value="ECO:0007669"/>
    <property type="project" value="TreeGrafter"/>
</dbReference>
<dbReference type="PANTHER" id="PTHR20863:SF76">
    <property type="entry name" value="CARRIER DOMAIN-CONTAINING PROTEIN"/>
    <property type="match status" value="1"/>
</dbReference>
<keyword evidence="2 7" id="KW-0444">Lipid biosynthesis</keyword>
<dbReference type="NCBIfam" id="TIGR00517">
    <property type="entry name" value="acyl_carrier"/>
    <property type="match status" value="1"/>
</dbReference>
<dbReference type="GO" id="GO:0000036">
    <property type="term" value="F:acyl carrier activity"/>
    <property type="evidence" value="ECO:0007669"/>
    <property type="project" value="UniProtKB-UniRule"/>
</dbReference>
<comment type="PTM">
    <text evidence="7">4'-phosphopantetheine is transferred from CoA to a specific serine of apo-ACP by AcpS. This modification is essential for activity because fatty acids are bound in thioester linkage to the sulfhydryl of the prosthetic group.</text>
</comment>
<dbReference type="NCBIfam" id="NF002150">
    <property type="entry name" value="PRK00982.1-4"/>
    <property type="match status" value="1"/>
</dbReference>
<evidence type="ECO:0000256" key="4">
    <source>
        <dbReference type="ARBA" id="ARBA00022832"/>
    </source>
</evidence>
<keyword evidence="4 7" id="KW-0276">Fatty acid metabolism</keyword>
<evidence type="ECO:0000256" key="9">
    <source>
        <dbReference type="RuleBase" id="RU003545"/>
    </source>
</evidence>
<keyword evidence="7" id="KW-0963">Cytoplasm</keyword>
<dbReference type="InterPro" id="IPR003231">
    <property type="entry name" value="ACP"/>
</dbReference>
<dbReference type="InterPro" id="IPR036736">
    <property type="entry name" value="ACP-like_sf"/>
</dbReference>
<evidence type="ECO:0000256" key="1">
    <source>
        <dbReference type="ARBA" id="ARBA00022450"/>
    </source>
</evidence>
<reference evidence="11 12" key="1">
    <citation type="journal article" date="2021" name="bioRxiv">
        <title>Unique metabolic strategies in Hadean analogues reveal hints for primordial physiology.</title>
        <authorList>
            <person name="Nobu M.K."/>
            <person name="Nakai R."/>
            <person name="Tamazawa S."/>
            <person name="Mori H."/>
            <person name="Toyoda A."/>
            <person name="Ijiri A."/>
            <person name="Suzuki S."/>
            <person name="Kurokawa K."/>
            <person name="Kamagata Y."/>
            <person name="Tamaki H."/>
        </authorList>
    </citation>
    <scope>NUCLEOTIDE SEQUENCE [LARGE SCALE GENOMIC DNA]</scope>
    <source>
        <strain evidence="11">BS525</strain>
    </source>
</reference>
<evidence type="ECO:0000256" key="7">
    <source>
        <dbReference type="HAMAP-Rule" id="MF_01217"/>
    </source>
</evidence>
<sequence>MERIEVFNAVKQAVIERLGVSEDQVVEEAEFVKDLGADSLYLVDIVMELEEKFKIRVEDSDFEKLKTIKNAVDYIFQKLG</sequence>
<dbReference type="GO" id="GO:0016020">
    <property type="term" value="C:membrane"/>
    <property type="evidence" value="ECO:0007669"/>
    <property type="project" value="GOC"/>
</dbReference>
<evidence type="ECO:0000259" key="10">
    <source>
        <dbReference type="PROSITE" id="PS50075"/>
    </source>
</evidence>
<dbReference type="GO" id="GO:0000035">
    <property type="term" value="F:acyl binding"/>
    <property type="evidence" value="ECO:0007669"/>
    <property type="project" value="TreeGrafter"/>
</dbReference>
<keyword evidence="3 7" id="KW-0597">Phosphoprotein</keyword>
<name>A0A9E2BJ10_PSYF1</name>
<gene>
    <name evidence="11" type="primary">acpP_2</name>
    <name evidence="7" type="synonym">acpP</name>
    <name evidence="11" type="ORF">DDT42_00975</name>
</gene>
<comment type="caution">
    <text evidence="11">The sequence shown here is derived from an EMBL/GenBank/DDBJ whole genome shotgun (WGS) entry which is preliminary data.</text>
</comment>
<dbReference type="Proteomes" id="UP000811545">
    <property type="component" value="Unassembled WGS sequence"/>
</dbReference>
<evidence type="ECO:0000256" key="3">
    <source>
        <dbReference type="ARBA" id="ARBA00022553"/>
    </source>
</evidence>
<dbReference type="Gene3D" id="1.10.1200.10">
    <property type="entry name" value="ACP-like"/>
    <property type="match status" value="1"/>
</dbReference>
<comment type="pathway">
    <text evidence="7 9">Lipid metabolism; fatty acid biosynthesis.</text>
</comment>
<evidence type="ECO:0000256" key="6">
    <source>
        <dbReference type="ARBA" id="ARBA00023160"/>
    </source>
</evidence>
<dbReference type="NCBIfam" id="NF002148">
    <property type="entry name" value="PRK00982.1-2"/>
    <property type="match status" value="1"/>
</dbReference>
<feature type="modified residue" description="O-(pantetheine 4'-phosphoryl)serine" evidence="7">
    <location>
        <position position="39"/>
    </location>
</feature>
<keyword evidence="5 7" id="KW-0443">Lipid metabolism</keyword>
<comment type="similarity">
    <text evidence="7">Belongs to the acyl carrier protein (ACP) family.</text>
</comment>
<keyword evidence="1 7" id="KW-0596">Phosphopantetheine</keyword>
<dbReference type="GO" id="GO:0009245">
    <property type="term" value="P:lipid A biosynthetic process"/>
    <property type="evidence" value="ECO:0007669"/>
    <property type="project" value="TreeGrafter"/>
</dbReference>
<dbReference type="PROSITE" id="PS50075">
    <property type="entry name" value="CARRIER"/>
    <property type="match status" value="1"/>
</dbReference>
<dbReference type="HAMAP" id="MF_01217">
    <property type="entry name" value="Acyl_carrier"/>
    <property type="match status" value="1"/>
</dbReference>
<feature type="domain" description="Carrier" evidence="10">
    <location>
        <begin position="4"/>
        <end position="79"/>
    </location>
</feature>
<dbReference type="SUPFAM" id="SSF47336">
    <property type="entry name" value="ACP-like"/>
    <property type="match status" value="1"/>
</dbReference>
<evidence type="ECO:0000256" key="2">
    <source>
        <dbReference type="ARBA" id="ARBA00022516"/>
    </source>
</evidence>
<dbReference type="PANTHER" id="PTHR20863">
    <property type="entry name" value="ACYL CARRIER PROTEIN"/>
    <property type="match status" value="1"/>
</dbReference>
<proteinExistence type="inferred from homology"/>
<protein>
    <recommendedName>
        <fullName evidence="7 8">Acyl carrier protein</fullName>
        <shortName evidence="7">ACP</shortName>
    </recommendedName>
</protein>
<dbReference type="InterPro" id="IPR009081">
    <property type="entry name" value="PP-bd_ACP"/>
</dbReference>
<dbReference type="AlphaFoldDB" id="A0A9E2BJ10"/>
<accession>A0A9E2BJ10</accession>
<evidence type="ECO:0000313" key="12">
    <source>
        <dbReference type="Proteomes" id="UP000811545"/>
    </source>
</evidence>
<organism evidence="11 12">
    <name type="scientific">Psychracetigena formicireducens</name>
    <dbReference type="NCBI Taxonomy" id="2986056"/>
    <lineage>
        <taxon>Bacteria</taxon>
        <taxon>Bacillati</taxon>
        <taxon>Candidatus Lithacetigenota</taxon>
        <taxon>Candidatus Psychracetigena</taxon>
    </lineage>
</organism>